<comment type="caution">
    <text evidence="1">The sequence shown here is derived from an EMBL/GenBank/DDBJ whole genome shotgun (WGS) entry which is preliminary data.</text>
</comment>
<evidence type="ECO:0000313" key="2">
    <source>
        <dbReference type="Proteomes" id="UP000232722"/>
    </source>
</evidence>
<dbReference type="Proteomes" id="UP000232722">
    <property type="component" value="Unassembled WGS sequence"/>
</dbReference>
<dbReference type="SUPFAM" id="SSF57802">
    <property type="entry name" value="Rubredoxin-like"/>
    <property type="match status" value="1"/>
</dbReference>
<gene>
    <name evidence="1" type="ORF">RhiirA5_419977</name>
</gene>
<accession>A0A2N0PH38</accession>
<dbReference type="EMBL" id="LLXJ01000795">
    <property type="protein sequence ID" value="PKC06143.1"/>
    <property type="molecule type" value="Genomic_DNA"/>
</dbReference>
<dbReference type="VEuPathDB" id="FungiDB:RhiirA1_400287"/>
<reference evidence="1 2" key="2">
    <citation type="submission" date="2017-09" db="EMBL/GenBank/DDBJ databases">
        <title>Extensive intraspecific genome diversity in a model arbuscular mycorrhizal fungus.</title>
        <authorList>
            <person name="Chen E.C."/>
            <person name="Morin E."/>
            <person name="Beaudet D."/>
            <person name="Noel J."/>
            <person name="Ndikumana S."/>
            <person name="Charron P."/>
            <person name="St-Onge C."/>
            <person name="Giorgi J."/>
            <person name="Grigoriev I.V."/>
            <person name="Roux C."/>
            <person name="Martin F.M."/>
            <person name="Corradi N."/>
        </authorList>
    </citation>
    <scope>NUCLEOTIDE SEQUENCE [LARGE SCALE GENOMIC DNA]</scope>
    <source>
        <strain evidence="1 2">A5</strain>
    </source>
</reference>
<evidence type="ECO:0000313" key="1">
    <source>
        <dbReference type="EMBL" id="PKC06143.1"/>
    </source>
</evidence>
<proteinExistence type="predicted"/>
<protein>
    <submittedName>
        <fullName evidence="1">Uncharacterized protein</fullName>
    </submittedName>
</protein>
<dbReference type="VEuPathDB" id="FungiDB:RhiirFUN_014843"/>
<reference evidence="1 2" key="1">
    <citation type="submission" date="2016-04" db="EMBL/GenBank/DDBJ databases">
        <title>Genome analyses suggest a sexual origin of heterokaryosis in a supposedly ancient asexual fungus.</title>
        <authorList>
            <person name="Ropars J."/>
            <person name="Sedzielewska K."/>
            <person name="Noel J."/>
            <person name="Charron P."/>
            <person name="Farinelli L."/>
            <person name="Marton T."/>
            <person name="Kruger M."/>
            <person name="Pelin A."/>
            <person name="Brachmann A."/>
            <person name="Corradi N."/>
        </authorList>
    </citation>
    <scope>NUCLEOTIDE SEQUENCE [LARGE SCALE GENOMIC DNA]</scope>
    <source>
        <strain evidence="1 2">A5</strain>
    </source>
</reference>
<name>A0A2N0PH38_9GLOM</name>
<dbReference type="Gene3D" id="2.20.28.10">
    <property type="match status" value="1"/>
</dbReference>
<organism evidence="1 2">
    <name type="scientific">Rhizophagus irregularis</name>
    <dbReference type="NCBI Taxonomy" id="588596"/>
    <lineage>
        <taxon>Eukaryota</taxon>
        <taxon>Fungi</taxon>
        <taxon>Fungi incertae sedis</taxon>
        <taxon>Mucoromycota</taxon>
        <taxon>Glomeromycotina</taxon>
        <taxon>Glomeromycetes</taxon>
        <taxon>Glomerales</taxon>
        <taxon>Glomeraceae</taxon>
        <taxon>Rhizophagus</taxon>
    </lineage>
</organism>
<dbReference type="AlphaFoldDB" id="A0A2N0PH38"/>
<sequence>MTLWVQQNIIMYKIIGFTKNDNDNELFKQDDIRLNILDYNMQQLANNYGSVINNGTENIDGIAGLHFYDRDHNLFEEFYVNIEHWISPSKAEIINYFNEIICKTEIYNTRKLLKTQNNIYIWALIRQFIDLNEIIIPKITEIKAHDDNENENTLQTNFHTTKRRCYKIKNLIEEIPTDWKCPVCERKKETFGHVWHCYSNRIRMRNIIYHSIICLIEKIKEYDIYTFDEAKIIDLFINESFGEVKVNNNKLTFVNIVKGLFPKFLADFLRQEIKMTKAHIFETGVKFLDFIFESTHKIWIDRCDLQKDKKRSLGITKEDKKHYSYDKNMVKKGINHKVYQNVEGLLNNIYFNIETIGFYSLY</sequence>